<evidence type="ECO:0000313" key="2">
    <source>
        <dbReference type="EMBL" id="CAK0865574.1"/>
    </source>
</evidence>
<keyword evidence="3" id="KW-1185">Reference proteome</keyword>
<accession>A0ABN9V341</accession>
<reference evidence="2" key="1">
    <citation type="submission" date="2023-10" db="EMBL/GenBank/DDBJ databases">
        <authorList>
            <person name="Chen Y."/>
            <person name="Shah S."/>
            <person name="Dougan E. K."/>
            <person name="Thang M."/>
            <person name="Chan C."/>
        </authorList>
    </citation>
    <scope>NUCLEOTIDE SEQUENCE [LARGE SCALE GENOMIC DNA]</scope>
</reference>
<proteinExistence type="predicted"/>
<name>A0ABN9V341_9DINO</name>
<comment type="caution">
    <text evidence="2">The sequence shown here is derived from an EMBL/GenBank/DDBJ whole genome shotgun (WGS) entry which is preliminary data.</text>
</comment>
<dbReference type="InterPro" id="IPR038375">
    <property type="entry name" value="NDUFAF7_sf"/>
</dbReference>
<dbReference type="Gene3D" id="3.40.50.12710">
    <property type="match status" value="1"/>
</dbReference>
<protein>
    <submittedName>
        <fullName evidence="2">Uncharacterized protein</fullName>
    </submittedName>
</protein>
<dbReference type="Proteomes" id="UP001189429">
    <property type="component" value="Unassembled WGS sequence"/>
</dbReference>
<evidence type="ECO:0000256" key="1">
    <source>
        <dbReference type="SAM" id="MobiDB-lite"/>
    </source>
</evidence>
<feature type="compositionally biased region" description="Low complexity" evidence="1">
    <location>
        <begin position="407"/>
        <end position="420"/>
    </location>
</feature>
<evidence type="ECO:0000313" key="3">
    <source>
        <dbReference type="Proteomes" id="UP001189429"/>
    </source>
</evidence>
<sequence length="521" mass="54178">MGVEHLKLVVRPGEAEFVYEASPSPSAPAQREQAGLLLDDGFMVTMDYGADGEALVWQALSHPNFEGIHTMDARAELAADCTEVSYLECPGLQDITTSIDFTEVAEAGRRLGGWEVAAYGPLFLLELAFGDQSLSEPVPHLIERAGGARTVGLHAWYRKAEGDPWASFKVLVQRRGNSGSWALGPPGLSWPLEASPRLSRPPSDCWGLDLSKPPLAAAVTRAAAAVRAGPAGAVRGSAPGPGAEEEVRALAEAFGTVLKGGIHLDQEHAAQKQAYREMHLALMLADYWLHLARLVGPERCANPGEDERAHWLSEVRSLAATRRLPELHGEAMFDQATRGSLVAAHAAAGLCAGESREALRLVRAAEGLLRAAAAVLGTPAPTPAAGGGNGAADMHVDGHPIALLDLSPAGASAGDPAGEGASEDDPLDDSWADGLRRAPTGAAAAAADGGRDDKNKRLRVDAAGGAAGLQVALAAELGALASKLGTAPGDLRGLFEAATTSHAEFTEKEAGLLRRLAGLFD</sequence>
<feature type="compositionally biased region" description="Acidic residues" evidence="1">
    <location>
        <begin position="421"/>
        <end position="431"/>
    </location>
</feature>
<organism evidence="2 3">
    <name type="scientific">Prorocentrum cordatum</name>
    <dbReference type="NCBI Taxonomy" id="2364126"/>
    <lineage>
        <taxon>Eukaryota</taxon>
        <taxon>Sar</taxon>
        <taxon>Alveolata</taxon>
        <taxon>Dinophyceae</taxon>
        <taxon>Prorocentrales</taxon>
        <taxon>Prorocentraceae</taxon>
        <taxon>Prorocentrum</taxon>
    </lineage>
</organism>
<feature type="region of interest" description="Disordered" evidence="1">
    <location>
        <begin position="405"/>
        <end position="434"/>
    </location>
</feature>
<dbReference type="EMBL" id="CAUYUJ010016462">
    <property type="protein sequence ID" value="CAK0865574.1"/>
    <property type="molecule type" value="Genomic_DNA"/>
</dbReference>
<gene>
    <name evidence="2" type="ORF">PCOR1329_LOCUS53054</name>
</gene>